<organism evidence="2 3">
    <name type="scientific">Zancudomyces culisetae</name>
    <name type="common">Gut fungus</name>
    <name type="synonym">Smittium culisetae</name>
    <dbReference type="NCBI Taxonomy" id="1213189"/>
    <lineage>
        <taxon>Eukaryota</taxon>
        <taxon>Fungi</taxon>
        <taxon>Fungi incertae sedis</taxon>
        <taxon>Zoopagomycota</taxon>
        <taxon>Kickxellomycotina</taxon>
        <taxon>Harpellomycetes</taxon>
        <taxon>Harpellales</taxon>
        <taxon>Legeriomycetaceae</taxon>
        <taxon>Zancudomyces</taxon>
    </lineage>
</organism>
<name>A0A1R1PQH6_ZANCU</name>
<dbReference type="EMBL" id="LSSK01000505">
    <property type="protein sequence ID" value="OMH83122.1"/>
    <property type="molecule type" value="Genomic_DNA"/>
</dbReference>
<feature type="region of interest" description="Disordered" evidence="1">
    <location>
        <begin position="1"/>
        <end position="73"/>
    </location>
</feature>
<reference evidence="3" key="1">
    <citation type="submission" date="2017-01" db="EMBL/GenBank/DDBJ databases">
        <authorList>
            <person name="Wang Y."/>
            <person name="White M."/>
            <person name="Kvist S."/>
            <person name="Moncalvo J.-M."/>
        </authorList>
    </citation>
    <scope>NUCLEOTIDE SEQUENCE [LARGE SCALE GENOMIC DNA]</scope>
    <source>
        <strain evidence="3">COL-18-3</strain>
    </source>
</reference>
<evidence type="ECO:0000313" key="3">
    <source>
        <dbReference type="Proteomes" id="UP000188320"/>
    </source>
</evidence>
<evidence type="ECO:0000313" key="2">
    <source>
        <dbReference type="EMBL" id="OMH83122.1"/>
    </source>
</evidence>
<sequence>PAPPPYKPEGPPKPAPAYTPGNVAGNGGGMPTPPAYKPGTVAGNGGAMPTPPSYTPNGPAQGGIPPVLPPNFNQNSSQFTSYQDCFAKNGFNEFKAADGCNVCRCGVSGAICTSNSC</sequence>
<keyword evidence="3" id="KW-1185">Reference proteome</keyword>
<feature type="non-terminal residue" evidence="2">
    <location>
        <position position="1"/>
    </location>
</feature>
<accession>A0A1R1PQH6</accession>
<dbReference type="Proteomes" id="UP000188320">
    <property type="component" value="Unassembled WGS sequence"/>
</dbReference>
<feature type="compositionally biased region" description="Pro residues" evidence="1">
    <location>
        <begin position="1"/>
        <end position="17"/>
    </location>
</feature>
<protein>
    <submittedName>
        <fullName evidence="2">Uncharacterized protein</fullName>
    </submittedName>
</protein>
<dbReference type="AlphaFoldDB" id="A0A1R1PQH6"/>
<comment type="caution">
    <text evidence="2">The sequence shown here is derived from an EMBL/GenBank/DDBJ whole genome shotgun (WGS) entry which is preliminary data.</text>
</comment>
<evidence type="ECO:0000256" key="1">
    <source>
        <dbReference type="SAM" id="MobiDB-lite"/>
    </source>
</evidence>
<gene>
    <name evidence="2" type="ORF">AX774_g3374</name>
</gene>
<proteinExistence type="predicted"/>